<reference evidence="1 2" key="1">
    <citation type="submission" date="2020-08" db="EMBL/GenBank/DDBJ databases">
        <title>Croceimicrobium hydrocarbonivorans gen. nov., sp. nov., a novel marine bacterium isolated from a bacterial consortium that degrades polyethylene terephthalate.</title>
        <authorList>
            <person name="Liu R."/>
        </authorList>
    </citation>
    <scope>NUCLEOTIDE SEQUENCE [LARGE SCALE GENOMIC DNA]</scope>
    <source>
        <strain evidence="1 2">A20-9</strain>
    </source>
</reference>
<name>A0A7H0VIV3_9FLAO</name>
<gene>
    <name evidence="1" type="ORF">H4K34_07370</name>
</gene>
<dbReference type="KEGG" id="chyd:H4K34_07370"/>
<proteinExistence type="predicted"/>
<dbReference type="AlphaFoldDB" id="A0A7H0VIV3"/>
<organism evidence="1 2">
    <name type="scientific">Croceimicrobium hydrocarbonivorans</name>
    <dbReference type="NCBI Taxonomy" id="2761580"/>
    <lineage>
        <taxon>Bacteria</taxon>
        <taxon>Pseudomonadati</taxon>
        <taxon>Bacteroidota</taxon>
        <taxon>Flavobacteriia</taxon>
        <taxon>Flavobacteriales</taxon>
        <taxon>Owenweeksiaceae</taxon>
        <taxon>Croceimicrobium</taxon>
    </lineage>
</organism>
<dbReference type="RefSeq" id="WP_210760177.1">
    <property type="nucleotide sequence ID" value="NZ_CP060139.1"/>
</dbReference>
<sequence>MKAQSRKIDFDPSLWPSYEEELSCIETYSIFYKVSMDCDSIGLESPKLDLMVNDSVISLSAEGLSVVLADRAFNPEEHLLEFETLKSDVRVLYKIDSLVYYGSYDIDTPATELVDLTCVIHNHNIAIPKAAYSDLYDPLLRDSFGSKFQMVGVYRSLDRERLYLKLNSISSGYEVIFIIDGFKYIGRVLWPGI</sequence>
<dbReference type="EMBL" id="CP060139">
    <property type="protein sequence ID" value="QNR25651.1"/>
    <property type="molecule type" value="Genomic_DNA"/>
</dbReference>
<protein>
    <submittedName>
        <fullName evidence="1">Uncharacterized protein</fullName>
    </submittedName>
</protein>
<evidence type="ECO:0000313" key="2">
    <source>
        <dbReference type="Proteomes" id="UP000516305"/>
    </source>
</evidence>
<evidence type="ECO:0000313" key="1">
    <source>
        <dbReference type="EMBL" id="QNR25651.1"/>
    </source>
</evidence>
<accession>A0A7H0VIV3</accession>
<keyword evidence="2" id="KW-1185">Reference proteome</keyword>
<dbReference type="Proteomes" id="UP000516305">
    <property type="component" value="Chromosome"/>
</dbReference>